<keyword evidence="2" id="KW-0812">Transmembrane</keyword>
<dbReference type="EMBL" id="JACBYE010000007">
    <property type="protein sequence ID" value="NYS92821.1"/>
    <property type="molecule type" value="Genomic_DNA"/>
</dbReference>
<evidence type="ECO:0000256" key="1">
    <source>
        <dbReference type="SAM" id="MobiDB-lite"/>
    </source>
</evidence>
<proteinExistence type="predicted"/>
<feature type="region of interest" description="Disordered" evidence="1">
    <location>
        <begin position="295"/>
        <end position="317"/>
    </location>
</feature>
<feature type="transmembrane region" description="Helical" evidence="2">
    <location>
        <begin position="53"/>
        <end position="73"/>
    </location>
</feature>
<evidence type="ECO:0000313" key="4">
    <source>
        <dbReference type="Proteomes" id="UP000561011"/>
    </source>
</evidence>
<dbReference type="RefSeq" id="WP_179912607.1">
    <property type="nucleotide sequence ID" value="NZ_JACBYE010000007.1"/>
</dbReference>
<keyword evidence="2" id="KW-1133">Transmembrane helix</keyword>
<accession>A0A853EQL5</accession>
<organism evidence="3 4">
    <name type="scientific">Sanguibacter inulinus</name>
    <dbReference type="NCBI Taxonomy" id="60922"/>
    <lineage>
        <taxon>Bacteria</taxon>
        <taxon>Bacillati</taxon>
        <taxon>Actinomycetota</taxon>
        <taxon>Actinomycetes</taxon>
        <taxon>Micrococcales</taxon>
        <taxon>Sanguibacteraceae</taxon>
        <taxon>Sanguibacter</taxon>
    </lineage>
</organism>
<evidence type="ECO:0000313" key="3">
    <source>
        <dbReference type="EMBL" id="NYS92821.1"/>
    </source>
</evidence>
<dbReference type="AlphaFoldDB" id="A0A853EQL5"/>
<sequence>MNLDTLAKTAGDVADPTTESLLAGRHQLDQAIAGAGARVAAVRRNRRPRRWGASILAGAAAVTAALIAVPLVVATPASAESVLLAAAEGAGQQVDEAIGAEYWHVVSEVEYPETGEFTREVWMGRTADSILIDGFPVTDDGAPGGQVRTIRPESLGGPAVFISNQQITWDELEALPTDADELGSYLRQVAQTSGGDVDDVLWESIGELLRESPASPSLRRAAWNVAASIPDVELLGDMTDAAGRPGVAVERDQLKDNWYRELYILDPSDGTLLEEQSIDGEGTVVWRMTLIEQGPADTAPEAQPPFCGPDSVSGESC</sequence>
<dbReference type="NCBIfam" id="NF038083">
    <property type="entry name" value="CU044_5270_fam"/>
    <property type="match status" value="1"/>
</dbReference>
<keyword evidence="2" id="KW-0472">Membrane</keyword>
<evidence type="ECO:0000256" key="2">
    <source>
        <dbReference type="SAM" id="Phobius"/>
    </source>
</evidence>
<comment type="caution">
    <text evidence="3">The sequence shown here is derived from an EMBL/GenBank/DDBJ whole genome shotgun (WGS) entry which is preliminary data.</text>
</comment>
<dbReference type="InterPro" id="IPR047789">
    <property type="entry name" value="CU044_5270-like"/>
</dbReference>
<gene>
    <name evidence="3" type="ORF">HZZ10_04670</name>
</gene>
<keyword evidence="4" id="KW-1185">Reference proteome</keyword>
<name>A0A853EQL5_9MICO</name>
<dbReference type="Proteomes" id="UP000561011">
    <property type="component" value="Unassembled WGS sequence"/>
</dbReference>
<protein>
    <submittedName>
        <fullName evidence="3">CU044_5270 family protein</fullName>
    </submittedName>
</protein>
<reference evidence="3 4" key="1">
    <citation type="submission" date="2020-07" db="EMBL/GenBank/DDBJ databases">
        <title>MOT database genomes.</title>
        <authorList>
            <person name="Joseph S."/>
            <person name="Aduse-Opoku J."/>
            <person name="Hashim A."/>
            <person name="Wade W."/>
            <person name="Curtis M."/>
        </authorList>
    </citation>
    <scope>NUCLEOTIDE SEQUENCE [LARGE SCALE GENOMIC DNA]</scope>
    <source>
        <strain evidence="3 4">DSM 100099</strain>
    </source>
</reference>